<keyword evidence="3" id="KW-1185">Reference proteome</keyword>
<feature type="region of interest" description="Disordered" evidence="1">
    <location>
        <begin position="179"/>
        <end position="206"/>
    </location>
</feature>
<feature type="compositionally biased region" description="Basic residues" evidence="1">
    <location>
        <begin position="179"/>
        <end position="195"/>
    </location>
</feature>
<protein>
    <submittedName>
        <fullName evidence="2">AAA family ATPase</fullName>
    </submittedName>
</protein>
<accession>A0ABV5TCH0</accession>
<gene>
    <name evidence="2" type="ORF">ACFFRH_14985</name>
</gene>
<evidence type="ECO:0000313" key="3">
    <source>
        <dbReference type="Proteomes" id="UP001589610"/>
    </source>
</evidence>
<name>A0ABV5TCH0_9ACTN</name>
<feature type="region of interest" description="Disordered" evidence="1">
    <location>
        <begin position="35"/>
        <end position="54"/>
    </location>
</feature>
<dbReference type="RefSeq" id="WP_344744933.1">
    <property type="nucleotide sequence ID" value="NZ_BAAAWW010000054.1"/>
</dbReference>
<evidence type="ECO:0000256" key="1">
    <source>
        <dbReference type="SAM" id="MobiDB-lite"/>
    </source>
</evidence>
<sequence length="206" mass="23375">MGIRNYLIEGVSCTGKTSVCEELRRRGYHAVNGDTELAYQGDPETGRPTSGPAHEHHIWQVDKVRALVADEDEAVTFFCGGSRNFSRFIDLFDGVFVLEVDLDTLNRRLDRRPEDEWGGKPTERELVVRLHRTKEDVPKNGVSIDATAPLAHVVDEIVRRTEADTWPRRRYVATTRELGRKHRARAKSPGRRCRPPLRAVRGHGQG</sequence>
<reference evidence="2 3" key="1">
    <citation type="submission" date="2024-09" db="EMBL/GenBank/DDBJ databases">
        <authorList>
            <person name="Sun Q."/>
            <person name="Mori K."/>
        </authorList>
    </citation>
    <scope>NUCLEOTIDE SEQUENCE [LARGE SCALE GENOMIC DNA]</scope>
    <source>
        <strain evidence="2 3">JCM 3028</strain>
    </source>
</reference>
<dbReference type="InterPro" id="IPR027417">
    <property type="entry name" value="P-loop_NTPase"/>
</dbReference>
<dbReference type="SUPFAM" id="SSF52540">
    <property type="entry name" value="P-loop containing nucleoside triphosphate hydrolases"/>
    <property type="match status" value="1"/>
</dbReference>
<organism evidence="2 3">
    <name type="scientific">Streptosporangium vulgare</name>
    <dbReference type="NCBI Taxonomy" id="46190"/>
    <lineage>
        <taxon>Bacteria</taxon>
        <taxon>Bacillati</taxon>
        <taxon>Actinomycetota</taxon>
        <taxon>Actinomycetes</taxon>
        <taxon>Streptosporangiales</taxon>
        <taxon>Streptosporangiaceae</taxon>
        <taxon>Streptosporangium</taxon>
    </lineage>
</organism>
<comment type="caution">
    <text evidence="2">The sequence shown here is derived from an EMBL/GenBank/DDBJ whole genome shotgun (WGS) entry which is preliminary data.</text>
</comment>
<dbReference type="Proteomes" id="UP001589610">
    <property type="component" value="Unassembled WGS sequence"/>
</dbReference>
<proteinExistence type="predicted"/>
<dbReference type="Pfam" id="PF13238">
    <property type="entry name" value="AAA_18"/>
    <property type="match status" value="1"/>
</dbReference>
<dbReference type="Gene3D" id="3.40.50.300">
    <property type="entry name" value="P-loop containing nucleotide triphosphate hydrolases"/>
    <property type="match status" value="1"/>
</dbReference>
<evidence type="ECO:0000313" key="2">
    <source>
        <dbReference type="EMBL" id="MFB9676790.1"/>
    </source>
</evidence>
<dbReference type="EMBL" id="JBHMBS010000006">
    <property type="protein sequence ID" value="MFB9676790.1"/>
    <property type="molecule type" value="Genomic_DNA"/>
</dbReference>